<dbReference type="AlphaFoldDB" id="A0A9W4MLS9"/>
<dbReference type="Proteomes" id="UP001153618">
    <property type="component" value="Unassembled WGS sequence"/>
</dbReference>
<dbReference type="Pfam" id="PF01425">
    <property type="entry name" value="Amidase"/>
    <property type="match status" value="1"/>
</dbReference>
<dbReference type="PANTHER" id="PTHR46072:SF5">
    <property type="entry name" value="GENERAL AMIDASE-C"/>
    <property type="match status" value="1"/>
</dbReference>
<comment type="catalytic activity">
    <reaction evidence="1">
        <text>a monocarboxylic acid amide + H2O = a monocarboxylate + NH4(+)</text>
        <dbReference type="Rhea" id="RHEA:12020"/>
        <dbReference type="ChEBI" id="CHEBI:15377"/>
        <dbReference type="ChEBI" id="CHEBI:28938"/>
        <dbReference type="ChEBI" id="CHEBI:35757"/>
        <dbReference type="ChEBI" id="CHEBI:83628"/>
        <dbReference type="EC" id="3.5.1.4"/>
    </reaction>
</comment>
<proteinExistence type="inferred from homology"/>
<accession>A0A9W4MLS9</accession>
<feature type="binding site" evidence="6">
    <location>
        <position position="231"/>
    </location>
    <ligand>
        <name>substrate</name>
    </ligand>
</feature>
<gene>
    <name evidence="8" type="ORF">POLS_LOCUS117</name>
</gene>
<protein>
    <recommendedName>
        <fullName evidence="3">amidase</fullName>
        <ecNumber evidence="3">3.5.1.4</ecNumber>
    </recommendedName>
</protein>
<dbReference type="PIRSF" id="PIRSF001221">
    <property type="entry name" value="Amidase_fungi"/>
    <property type="match status" value="1"/>
</dbReference>
<dbReference type="InterPro" id="IPR020556">
    <property type="entry name" value="Amidase_CS"/>
</dbReference>
<feature type="active site" description="Charge relay system" evidence="5">
    <location>
        <position position="257"/>
    </location>
</feature>
<evidence type="ECO:0000313" key="8">
    <source>
        <dbReference type="EMBL" id="CAG7939007.1"/>
    </source>
</evidence>
<name>A0A9W4MLS9_PENOL</name>
<evidence type="ECO:0000256" key="1">
    <source>
        <dbReference type="ARBA" id="ARBA00001311"/>
    </source>
</evidence>
<dbReference type="InterPro" id="IPR023631">
    <property type="entry name" value="Amidase_dom"/>
</dbReference>
<organism evidence="8 9">
    <name type="scientific">Penicillium olsonii</name>
    <dbReference type="NCBI Taxonomy" id="99116"/>
    <lineage>
        <taxon>Eukaryota</taxon>
        <taxon>Fungi</taxon>
        <taxon>Dikarya</taxon>
        <taxon>Ascomycota</taxon>
        <taxon>Pezizomycotina</taxon>
        <taxon>Eurotiomycetes</taxon>
        <taxon>Eurotiomycetidae</taxon>
        <taxon>Eurotiales</taxon>
        <taxon>Aspergillaceae</taxon>
        <taxon>Penicillium</taxon>
    </lineage>
</organism>
<evidence type="ECO:0000313" key="9">
    <source>
        <dbReference type="Proteomes" id="UP001153618"/>
    </source>
</evidence>
<comment type="similarity">
    <text evidence="2">Belongs to the amidase family.</text>
</comment>
<sequence length="580" mass="63008">MFCFPAFTLDIHKSKGIFILSLSLSSSLFSHLQLTQNPQHPTSIMATEPWQDVVSKKQLEVVSMIPDAWRLPESMLKSAQTPGANVLEIPADSGILSAKQLIITESYDATDLLGKIEQKELSAYEVTEAFCKRAALAQQVTYCLTEVFFEKALERAKELDEILLKTGQRVGPLHGLPVSLKECFNVEGVPSSLGFASFIENGPVKTNSAVVEILLKLGAIPYVKTNIPQTMMAAESHNNVFGRTLNPHRTNLTAGGSSGGEGALIAMRGSVLGVGTDIAGSIRIPALCNGTFGFKPSVDRIPYGGQTSSSRGGMLGIKPCAGPLATSVRDLEMFMQAVIQTDPWELDSAVIFSPWRTVAPKKVLRLGLIEEDPHLPLHPPIQRTLTEAVDKLRAAGHEVIPLNLSAIFDACVLGFRMFAMDPAKTAFKHISASGEPVIPALATTALPQDYMPFDYAPLTLEALYDLNEQRTKIKELFRSLFVQEKLDAVISAGYQSTAVPHDTYGMPAYTTIWNVTDYPSCVIPHGKADKKADGSFIRDVNYVPSYAIEGAPCSVQLGGRNMQDEELVQVAKIVSEVIKS</sequence>
<feature type="binding site" evidence="6">
    <location>
        <begin position="278"/>
        <end position="281"/>
    </location>
    <ligand>
        <name>substrate</name>
    </ligand>
</feature>
<evidence type="ECO:0000256" key="2">
    <source>
        <dbReference type="ARBA" id="ARBA00009199"/>
    </source>
</evidence>
<dbReference type="GO" id="GO:0004040">
    <property type="term" value="F:amidase activity"/>
    <property type="evidence" value="ECO:0007669"/>
    <property type="project" value="UniProtKB-EC"/>
</dbReference>
<dbReference type="PANTHER" id="PTHR46072">
    <property type="entry name" value="AMIDASE-RELATED-RELATED"/>
    <property type="match status" value="1"/>
</dbReference>
<evidence type="ECO:0000256" key="5">
    <source>
        <dbReference type="PIRSR" id="PIRSR001221-1"/>
    </source>
</evidence>
<reference evidence="8" key="1">
    <citation type="submission" date="2021-07" db="EMBL/GenBank/DDBJ databases">
        <authorList>
            <person name="Branca A.L. A."/>
        </authorList>
    </citation>
    <scope>NUCLEOTIDE SEQUENCE</scope>
</reference>
<dbReference type="Gene3D" id="3.90.1300.10">
    <property type="entry name" value="Amidase signature (AS) domain"/>
    <property type="match status" value="1"/>
</dbReference>
<feature type="binding site" evidence="6">
    <location>
        <position position="257"/>
    </location>
    <ligand>
        <name>substrate</name>
    </ligand>
</feature>
<keyword evidence="4" id="KW-0378">Hydrolase</keyword>
<dbReference type="OrthoDB" id="6428749at2759"/>
<evidence type="ECO:0000259" key="7">
    <source>
        <dbReference type="Pfam" id="PF01425"/>
    </source>
</evidence>
<dbReference type="SUPFAM" id="SSF75304">
    <property type="entry name" value="Amidase signature (AS) enzymes"/>
    <property type="match status" value="1"/>
</dbReference>
<evidence type="ECO:0000256" key="6">
    <source>
        <dbReference type="PIRSR" id="PIRSR001221-2"/>
    </source>
</evidence>
<dbReference type="PROSITE" id="PS00571">
    <property type="entry name" value="AMIDASES"/>
    <property type="match status" value="1"/>
</dbReference>
<feature type="active site" description="Charge relay system" evidence="5">
    <location>
        <position position="181"/>
    </location>
</feature>
<comment type="caution">
    <text evidence="8">The sequence shown here is derived from an EMBL/GenBank/DDBJ whole genome shotgun (WGS) entry which is preliminary data.</text>
</comment>
<keyword evidence="9" id="KW-1185">Reference proteome</keyword>
<dbReference type="EMBL" id="CAJVOS010000006">
    <property type="protein sequence ID" value="CAG7939007.1"/>
    <property type="molecule type" value="Genomic_DNA"/>
</dbReference>
<evidence type="ECO:0000256" key="4">
    <source>
        <dbReference type="ARBA" id="ARBA00022801"/>
    </source>
</evidence>
<feature type="domain" description="Amidase" evidence="7">
    <location>
        <begin position="125"/>
        <end position="567"/>
    </location>
</feature>
<dbReference type="EC" id="3.5.1.4" evidence="3"/>
<evidence type="ECO:0000256" key="3">
    <source>
        <dbReference type="ARBA" id="ARBA00012922"/>
    </source>
</evidence>
<feature type="active site" description="Acyl-ester intermediate" evidence="5">
    <location>
        <position position="281"/>
    </location>
</feature>
<dbReference type="InterPro" id="IPR036928">
    <property type="entry name" value="AS_sf"/>
</dbReference>